<sequence length="72" mass="7826">MATASFPTYAVGTTLAQRLAGLRAALARRIATHRLYRETLEELSHLSDRDLTDLGLSGADLRALAWDTALKA</sequence>
<feature type="domain" description="YjiS-like" evidence="1">
    <location>
        <begin position="26"/>
        <end position="62"/>
    </location>
</feature>
<reference evidence="3" key="1">
    <citation type="journal article" date="2019" name="Int. J. Syst. Evol. Microbiol.">
        <title>The Global Catalogue of Microorganisms (GCM) 10K type strain sequencing project: providing services to taxonomists for standard genome sequencing and annotation.</title>
        <authorList>
            <consortium name="The Broad Institute Genomics Platform"/>
            <consortium name="The Broad Institute Genome Sequencing Center for Infectious Disease"/>
            <person name="Wu L."/>
            <person name="Ma J."/>
        </authorList>
    </citation>
    <scope>NUCLEOTIDE SEQUENCE [LARGE SCALE GENOMIC DNA]</scope>
    <source>
        <strain evidence="3">KACC 11588</strain>
    </source>
</reference>
<dbReference type="RefSeq" id="WP_209837428.1">
    <property type="nucleotide sequence ID" value="NZ_JAGGJP010000001.1"/>
</dbReference>
<proteinExistence type="predicted"/>
<dbReference type="EMBL" id="JBHSNA010000001">
    <property type="protein sequence ID" value="MFC5564807.1"/>
    <property type="molecule type" value="Genomic_DNA"/>
</dbReference>
<organism evidence="2 3">
    <name type="scientific">Rubellimicrobium aerolatum</name>
    <dbReference type="NCBI Taxonomy" id="490979"/>
    <lineage>
        <taxon>Bacteria</taxon>
        <taxon>Pseudomonadati</taxon>
        <taxon>Pseudomonadota</taxon>
        <taxon>Alphaproteobacteria</taxon>
        <taxon>Rhodobacterales</taxon>
        <taxon>Roseobacteraceae</taxon>
        <taxon>Rubellimicrobium</taxon>
    </lineage>
</organism>
<evidence type="ECO:0000313" key="3">
    <source>
        <dbReference type="Proteomes" id="UP001596056"/>
    </source>
</evidence>
<evidence type="ECO:0000313" key="2">
    <source>
        <dbReference type="EMBL" id="MFC5564807.1"/>
    </source>
</evidence>
<dbReference type="Pfam" id="PF06568">
    <property type="entry name" value="YjiS-like"/>
    <property type="match status" value="1"/>
</dbReference>
<gene>
    <name evidence="2" type="ORF">ACFPOC_00030</name>
</gene>
<dbReference type="InterPro" id="IPR009506">
    <property type="entry name" value="YjiS-like"/>
</dbReference>
<accession>A0ABW0S7R0</accession>
<comment type="caution">
    <text evidence="2">The sequence shown here is derived from an EMBL/GenBank/DDBJ whole genome shotgun (WGS) entry which is preliminary data.</text>
</comment>
<evidence type="ECO:0000259" key="1">
    <source>
        <dbReference type="Pfam" id="PF06568"/>
    </source>
</evidence>
<protein>
    <submittedName>
        <fullName evidence="2">DUF1127 domain-containing protein</fullName>
    </submittedName>
</protein>
<name>A0ABW0S7R0_9RHOB</name>
<dbReference type="Proteomes" id="UP001596056">
    <property type="component" value="Unassembled WGS sequence"/>
</dbReference>
<keyword evidence="3" id="KW-1185">Reference proteome</keyword>